<feature type="transmembrane region" description="Helical" evidence="7">
    <location>
        <begin position="85"/>
        <end position="106"/>
    </location>
</feature>
<dbReference type="HOGENOM" id="CLU_005126_4_2_0"/>
<comment type="similarity">
    <text evidence="2">Belongs to the monovalent cation:proton antiporter 2 (CPA2) transporter (TC 2.A.37) family.</text>
</comment>
<name>C0QQD4_PERMH</name>
<feature type="transmembrane region" description="Helical" evidence="7">
    <location>
        <begin position="6"/>
        <end position="26"/>
    </location>
</feature>
<evidence type="ECO:0000256" key="4">
    <source>
        <dbReference type="ARBA" id="ARBA00022692"/>
    </source>
</evidence>
<keyword evidence="10" id="KW-1185">Reference proteome</keyword>
<keyword evidence="6 7" id="KW-0472">Membrane</keyword>
<gene>
    <name evidence="9" type="ordered locus">PERMA_1094</name>
</gene>
<feature type="transmembrane region" description="Helical" evidence="7">
    <location>
        <begin position="146"/>
        <end position="170"/>
    </location>
</feature>
<feature type="transmembrane region" description="Helical" evidence="7">
    <location>
        <begin position="112"/>
        <end position="134"/>
    </location>
</feature>
<dbReference type="GO" id="GO:0016020">
    <property type="term" value="C:membrane"/>
    <property type="evidence" value="ECO:0007669"/>
    <property type="project" value="UniProtKB-SubCell"/>
</dbReference>
<dbReference type="GO" id="GO:0015297">
    <property type="term" value="F:antiporter activity"/>
    <property type="evidence" value="ECO:0007669"/>
    <property type="project" value="InterPro"/>
</dbReference>
<comment type="subcellular location">
    <subcellularLocation>
        <location evidence="1">Membrane</location>
        <topology evidence="1">Multi-pass membrane protein</topology>
    </subcellularLocation>
</comment>
<dbReference type="AlphaFoldDB" id="C0QQD4"/>
<feature type="domain" description="Cation/H+ exchanger transmembrane" evidence="8">
    <location>
        <begin position="18"/>
        <end position="363"/>
    </location>
</feature>
<dbReference type="STRING" id="123214.PERMA_1094"/>
<dbReference type="OrthoDB" id="9781411at2"/>
<proteinExistence type="inferred from homology"/>
<evidence type="ECO:0000256" key="6">
    <source>
        <dbReference type="ARBA" id="ARBA00023136"/>
    </source>
</evidence>
<feature type="transmembrane region" description="Helical" evidence="7">
    <location>
        <begin position="211"/>
        <end position="228"/>
    </location>
</feature>
<keyword evidence="5 7" id="KW-1133">Transmembrane helix</keyword>
<sequence length="396" mass="43558">MEDNHLPFLLIFGFLNLALFVAGYLGKLLRFPAILFYILFGIFLGPFIHGEEAIEVFSEIGIVLLFFYLGLEFNLKRAFSTAKKIWIVGLFDFLFGFVAVTAAMYLMGFDPFISILTGAVAYASSSAITTKIIVDDHRIANPETELILGLMVFEDIIAPILLAVLSAIAIGNAFNMLSLGGILLKVILIFAFAIAVAFFLKNTIASFIERFIGEEIFTLFSIGGLILFSGFTQYIGLSEALGAFLMGMIVSESGKSHDIEKVMFSIRDLAVAIFFFLFGAGIQFTGNFDGKILTALIVVVIISIIGKFMTGFLGGLIYGLSKRKAIETGLSIINRGEFSVVMSKFAPTQFIPFIGIYVFIMAFLGIIFAQYAPKIANLIVPKKKKKKKRILKEEPA</sequence>
<feature type="transmembrane region" description="Helical" evidence="7">
    <location>
        <begin position="176"/>
        <end position="199"/>
    </location>
</feature>
<evidence type="ECO:0000313" key="10">
    <source>
        <dbReference type="Proteomes" id="UP000001366"/>
    </source>
</evidence>
<accession>C0QQD4</accession>
<evidence type="ECO:0000313" key="9">
    <source>
        <dbReference type="EMBL" id="ACO03133.1"/>
    </source>
</evidence>
<feature type="transmembrane region" description="Helical" evidence="7">
    <location>
        <begin position="292"/>
        <end position="318"/>
    </location>
</feature>
<dbReference type="Gene3D" id="1.20.1530.20">
    <property type="match status" value="1"/>
</dbReference>
<evidence type="ECO:0000256" key="3">
    <source>
        <dbReference type="ARBA" id="ARBA00022448"/>
    </source>
</evidence>
<dbReference type="Pfam" id="PF00999">
    <property type="entry name" value="Na_H_Exchanger"/>
    <property type="match status" value="1"/>
</dbReference>
<evidence type="ECO:0000256" key="5">
    <source>
        <dbReference type="ARBA" id="ARBA00022989"/>
    </source>
</evidence>
<feature type="transmembrane region" description="Helical" evidence="7">
    <location>
        <begin position="56"/>
        <end position="73"/>
    </location>
</feature>
<dbReference type="eggNOG" id="COG0475">
    <property type="taxonomic scope" value="Bacteria"/>
</dbReference>
<feature type="transmembrane region" description="Helical" evidence="7">
    <location>
        <begin position="33"/>
        <end position="50"/>
    </location>
</feature>
<dbReference type="InterPro" id="IPR006153">
    <property type="entry name" value="Cation/H_exchanger_TM"/>
</dbReference>
<reference evidence="9 10" key="1">
    <citation type="journal article" date="2009" name="J. Bacteriol.">
        <title>Complete and draft genome sequences of six members of the Aquificales.</title>
        <authorList>
            <person name="Reysenbach A.L."/>
            <person name="Hamamura N."/>
            <person name="Podar M."/>
            <person name="Griffiths E."/>
            <person name="Ferreira S."/>
            <person name="Hochstein R."/>
            <person name="Heidelberg J."/>
            <person name="Johnson J."/>
            <person name="Mead D."/>
            <person name="Pohorille A."/>
            <person name="Sarmiento M."/>
            <person name="Schweighofer K."/>
            <person name="Seshadri R."/>
            <person name="Voytek M.A."/>
        </authorList>
    </citation>
    <scope>NUCLEOTIDE SEQUENCE [LARGE SCALE GENOMIC DNA]</scope>
    <source>
        <strain evidence="10">DSM 14350 / EX-H1</strain>
    </source>
</reference>
<organism evidence="9 10">
    <name type="scientific">Persephonella marina (strain DSM 14350 / EX-H1)</name>
    <dbReference type="NCBI Taxonomy" id="123214"/>
    <lineage>
        <taxon>Bacteria</taxon>
        <taxon>Pseudomonadati</taxon>
        <taxon>Aquificota</taxon>
        <taxon>Aquificia</taxon>
        <taxon>Aquificales</taxon>
        <taxon>Hydrogenothermaceae</taxon>
        <taxon>Persephonella</taxon>
    </lineage>
</organism>
<dbReference type="KEGG" id="pmx:PERMA_1094"/>
<evidence type="ECO:0000259" key="8">
    <source>
        <dbReference type="Pfam" id="PF00999"/>
    </source>
</evidence>
<dbReference type="GO" id="GO:1902600">
    <property type="term" value="P:proton transmembrane transport"/>
    <property type="evidence" value="ECO:0007669"/>
    <property type="project" value="InterPro"/>
</dbReference>
<feature type="transmembrane region" description="Helical" evidence="7">
    <location>
        <begin position="350"/>
        <end position="372"/>
    </location>
</feature>
<evidence type="ECO:0000256" key="7">
    <source>
        <dbReference type="SAM" id="Phobius"/>
    </source>
</evidence>
<dbReference type="PaxDb" id="123214-PERMA_1094"/>
<dbReference type="EMBL" id="CP001230">
    <property type="protein sequence ID" value="ACO03133.1"/>
    <property type="molecule type" value="Genomic_DNA"/>
</dbReference>
<evidence type="ECO:0000256" key="2">
    <source>
        <dbReference type="ARBA" id="ARBA00005551"/>
    </source>
</evidence>
<dbReference type="InterPro" id="IPR038770">
    <property type="entry name" value="Na+/solute_symporter_sf"/>
</dbReference>
<protein>
    <submittedName>
        <fullName evidence="9">Sodium/hydrogen exchanger</fullName>
    </submittedName>
</protein>
<dbReference type="PANTHER" id="PTHR42751">
    <property type="entry name" value="SODIUM/HYDROGEN EXCHANGER FAMILY/TRKA DOMAIN PROTEIN"/>
    <property type="match status" value="1"/>
</dbReference>
<dbReference type="RefSeq" id="WP_012675372.1">
    <property type="nucleotide sequence ID" value="NC_012440.1"/>
</dbReference>
<dbReference type="Proteomes" id="UP000001366">
    <property type="component" value="Chromosome"/>
</dbReference>
<keyword evidence="3" id="KW-0813">Transport</keyword>
<feature type="transmembrane region" description="Helical" evidence="7">
    <location>
        <begin position="266"/>
        <end position="286"/>
    </location>
</feature>
<keyword evidence="4 7" id="KW-0812">Transmembrane</keyword>
<evidence type="ECO:0000256" key="1">
    <source>
        <dbReference type="ARBA" id="ARBA00004141"/>
    </source>
</evidence>
<dbReference type="PANTHER" id="PTHR42751:SF3">
    <property type="entry name" value="SODIUM_GLUTAMATE SYMPORTER"/>
    <property type="match status" value="1"/>
</dbReference>